<reference evidence="2 3" key="1">
    <citation type="submission" date="2018-09" db="EMBL/GenBank/DDBJ databases">
        <title>Genome sequencing of Nocardioides immobilis CCTCC AB 2017083 for comparison to Nocardioides silvaticus.</title>
        <authorList>
            <person name="Li C."/>
            <person name="Wang G."/>
        </authorList>
    </citation>
    <scope>NUCLEOTIDE SEQUENCE [LARGE SCALE GENOMIC DNA]</scope>
    <source>
        <strain evidence="2 3">CCTCC AB 2017083</strain>
    </source>
</reference>
<dbReference type="CDD" id="cd00531">
    <property type="entry name" value="NTF2_like"/>
    <property type="match status" value="1"/>
</dbReference>
<dbReference type="SUPFAM" id="SSF54427">
    <property type="entry name" value="NTF2-like"/>
    <property type="match status" value="1"/>
</dbReference>
<dbReference type="AlphaFoldDB" id="A0A417Y7J8"/>
<evidence type="ECO:0000259" key="1">
    <source>
        <dbReference type="Pfam" id="PF13577"/>
    </source>
</evidence>
<dbReference type="EMBL" id="QXGH01000010">
    <property type="protein sequence ID" value="RHW28434.1"/>
    <property type="molecule type" value="Genomic_DNA"/>
</dbReference>
<dbReference type="OrthoDB" id="1492465at2"/>
<dbReference type="InterPro" id="IPR037401">
    <property type="entry name" value="SnoaL-like"/>
</dbReference>
<proteinExistence type="predicted"/>
<dbReference type="InterPro" id="IPR032710">
    <property type="entry name" value="NTF2-like_dom_sf"/>
</dbReference>
<name>A0A417Y7J8_9ACTN</name>
<dbReference type="Pfam" id="PF13577">
    <property type="entry name" value="SnoaL_4"/>
    <property type="match status" value="1"/>
</dbReference>
<sequence>MQVPHDCEERQAIVDVLIRYATCLDSRDLAGLSAVFEKAAVADYDGYVVEGLDAIVRGVSSTLDHCGPTQHLLSNFVVHLSRDAAETVCAARIVHTGRDERAALQPFEVLGEYRDVLRRTADGWRIARRGFTERMRFGDAGVVAPW</sequence>
<evidence type="ECO:0000313" key="3">
    <source>
        <dbReference type="Proteomes" id="UP000283644"/>
    </source>
</evidence>
<keyword evidence="3" id="KW-1185">Reference proteome</keyword>
<gene>
    <name evidence="2" type="ORF">D0Z08_05625</name>
</gene>
<feature type="domain" description="SnoaL-like" evidence="1">
    <location>
        <begin position="8"/>
        <end position="129"/>
    </location>
</feature>
<evidence type="ECO:0000313" key="2">
    <source>
        <dbReference type="EMBL" id="RHW28434.1"/>
    </source>
</evidence>
<accession>A0A417Y7J8</accession>
<protein>
    <submittedName>
        <fullName evidence="2">Nuclear transport factor 2 family protein</fullName>
    </submittedName>
</protein>
<dbReference type="Gene3D" id="3.10.450.50">
    <property type="match status" value="1"/>
</dbReference>
<organism evidence="2 3">
    <name type="scientific">Nocardioides immobilis</name>
    <dbReference type="NCBI Taxonomy" id="2049295"/>
    <lineage>
        <taxon>Bacteria</taxon>
        <taxon>Bacillati</taxon>
        <taxon>Actinomycetota</taxon>
        <taxon>Actinomycetes</taxon>
        <taxon>Propionibacteriales</taxon>
        <taxon>Nocardioidaceae</taxon>
        <taxon>Nocardioides</taxon>
    </lineage>
</organism>
<comment type="caution">
    <text evidence="2">The sequence shown here is derived from an EMBL/GenBank/DDBJ whole genome shotgun (WGS) entry which is preliminary data.</text>
</comment>
<dbReference type="Proteomes" id="UP000283644">
    <property type="component" value="Unassembled WGS sequence"/>
</dbReference>